<accession>A0A2U1QCL1</accession>
<keyword evidence="1" id="KW-1133">Transmembrane helix</keyword>
<protein>
    <submittedName>
        <fullName evidence="2">Uncharacterized protein</fullName>
    </submittedName>
</protein>
<gene>
    <name evidence="2" type="ORF">CTI12_AA047380</name>
</gene>
<feature type="transmembrane region" description="Helical" evidence="1">
    <location>
        <begin position="163"/>
        <end position="187"/>
    </location>
</feature>
<dbReference type="STRING" id="35608.A0A2U1QCL1"/>
<sequence>MRKLLSAFRRPHIVLHEQINNNNNDNQEQPIYQIPVFDTAFDFATLPLILAVLLLSVLSLSFIFHLRLRSRAACKLREFNHLWTVRVLLVFFISYWAINEIIRLPFFCRRYLFSFMPSLTLSEQDDLCKLHVVFSLGFFEPGFLIALLFIIKESLKEQSTSEICSVLSVFIMSLPTFILQIIAVFFMPFKEKFPSVMIQSSLLSVDGEWNKSMTCTFPLLSSIVFGVFVVVYSVGLLASCWRVVSLVINKNIRLRIKLLGLTVIISLLLQSIFLGVESFSRSSHVWYGGVLLGMFVSLAMSATVAEIVLVIKPILEALVADGDMCDWNPVVRYLQLVEDPNL</sequence>
<dbReference type="EMBL" id="PKPP01000222">
    <property type="protein sequence ID" value="PWA95744.1"/>
    <property type="molecule type" value="Genomic_DNA"/>
</dbReference>
<reference evidence="2 3" key="1">
    <citation type="journal article" date="2018" name="Mol. Plant">
        <title>The genome of Artemisia annua provides insight into the evolution of Asteraceae family and artemisinin biosynthesis.</title>
        <authorList>
            <person name="Shen Q."/>
            <person name="Zhang L."/>
            <person name="Liao Z."/>
            <person name="Wang S."/>
            <person name="Yan T."/>
            <person name="Shi P."/>
            <person name="Liu M."/>
            <person name="Fu X."/>
            <person name="Pan Q."/>
            <person name="Wang Y."/>
            <person name="Lv Z."/>
            <person name="Lu X."/>
            <person name="Zhang F."/>
            <person name="Jiang W."/>
            <person name="Ma Y."/>
            <person name="Chen M."/>
            <person name="Hao X."/>
            <person name="Li L."/>
            <person name="Tang Y."/>
            <person name="Lv G."/>
            <person name="Zhou Y."/>
            <person name="Sun X."/>
            <person name="Brodelius P.E."/>
            <person name="Rose J.K.C."/>
            <person name="Tang K."/>
        </authorList>
    </citation>
    <scope>NUCLEOTIDE SEQUENCE [LARGE SCALE GENOMIC DNA]</scope>
    <source>
        <strain evidence="3">cv. Huhao1</strain>
        <tissue evidence="2">Leaf</tissue>
    </source>
</reference>
<feature type="transmembrane region" description="Helical" evidence="1">
    <location>
        <begin position="286"/>
        <end position="311"/>
    </location>
</feature>
<feature type="transmembrane region" description="Helical" evidence="1">
    <location>
        <begin position="219"/>
        <end position="244"/>
    </location>
</feature>
<keyword evidence="1" id="KW-0812">Transmembrane</keyword>
<evidence type="ECO:0000256" key="1">
    <source>
        <dbReference type="SAM" id="Phobius"/>
    </source>
</evidence>
<dbReference type="OrthoDB" id="539709at2759"/>
<dbReference type="PANTHER" id="PTHR34116">
    <property type="entry name" value="PLASMINOGEN ACTIVATOR INHIBITOR"/>
    <property type="match status" value="1"/>
</dbReference>
<keyword evidence="3" id="KW-1185">Reference proteome</keyword>
<dbReference type="AlphaFoldDB" id="A0A2U1QCL1"/>
<name>A0A2U1QCL1_ARTAN</name>
<evidence type="ECO:0000313" key="3">
    <source>
        <dbReference type="Proteomes" id="UP000245207"/>
    </source>
</evidence>
<comment type="caution">
    <text evidence="2">The sequence shown here is derived from an EMBL/GenBank/DDBJ whole genome shotgun (WGS) entry which is preliminary data.</text>
</comment>
<dbReference type="PANTHER" id="PTHR34116:SF9">
    <property type="entry name" value="OS08G0346600 PROTEIN"/>
    <property type="match status" value="1"/>
</dbReference>
<feature type="transmembrane region" description="Helical" evidence="1">
    <location>
        <begin position="87"/>
        <end position="112"/>
    </location>
</feature>
<feature type="transmembrane region" description="Helical" evidence="1">
    <location>
        <begin position="132"/>
        <end position="151"/>
    </location>
</feature>
<evidence type="ECO:0000313" key="2">
    <source>
        <dbReference type="EMBL" id="PWA95744.1"/>
    </source>
</evidence>
<proteinExistence type="predicted"/>
<dbReference type="Proteomes" id="UP000245207">
    <property type="component" value="Unassembled WGS sequence"/>
</dbReference>
<feature type="transmembrane region" description="Helical" evidence="1">
    <location>
        <begin position="44"/>
        <end position="66"/>
    </location>
</feature>
<keyword evidence="1" id="KW-0472">Membrane</keyword>
<organism evidence="2 3">
    <name type="scientific">Artemisia annua</name>
    <name type="common">Sweet wormwood</name>
    <dbReference type="NCBI Taxonomy" id="35608"/>
    <lineage>
        <taxon>Eukaryota</taxon>
        <taxon>Viridiplantae</taxon>
        <taxon>Streptophyta</taxon>
        <taxon>Embryophyta</taxon>
        <taxon>Tracheophyta</taxon>
        <taxon>Spermatophyta</taxon>
        <taxon>Magnoliopsida</taxon>
        <taxon>eudicotyledons</taxon>
        <taxon>Gunneridae</taxon>
        <taxon>Pentapetalae</taxon>
        <taxon>asterids</taxon>
        <taxon>campanulids</taxon>
        <taxon>Asterales</taxon>
        <taxon>Asteraceae</taxon>
        <taxon>Asteroideae</taxon>
        <taxon>Anthemideae</taxon>
        <taxon>Artemisiinae</taxon>
        <taxon>Artemisia</taxon>
    </lineage>
</organism>
<feature type="transmembrane region" description="Helical" evidence="1">
    <location>
        <begin position="256"/>
        <end position="274"/>
    </location>
</feature>